<keyword evidence="1" id="KW-0059">Arsenical resistance</keyword>
<dbReference type="PANTHER" id="PTHR43428">
    <property type="entry name" value="ARSENATE REDUCTASE"/>
    <property type="match status" value="1"/>
</dbReference>
<evidence type="ECO:0000313" key="3">
    <source>
        <dbReference type="EMBL" id="RYU14917.1"/>
    </source>
</evidence>
<name>A0A4Q5J840_9ACTN</name>
<evidence type="ECO:0000259" key="2">
    <source>
        <dbReference type="PROSITE" id="PS50987"/>
    </source>
</evidence>
<dbReference type="InterPro" id="IPR036390">
    <property type="entry name" value="WH_DNA-bd_sf"/>
</dbReference>
<dbReference type="Pfam" id="PF12840">
    <property type="entry name" value="HTH_20"/>
    <property type="match status" value="1"/>
</dbReference>
<sequence>MTVEQRARVHAALADPHRLRIVDALFASDLSPAELGDRLGLASNLLAHHLRTLETAGVLTRHRSSGDRRRTYLTLAASALTDLTPVDSGLDRGAVTRVVFVCTANTARSQLAASLWTLASPVPATSAGTHPADRIAPGALDVARRHGMPLEQARPRSLDQLDQPVTDTDYLVTVCDHAHEELALDRTRPADAHWSVPDPVAADTPAAFDVAYDDLAGRVAHLSPRLIPGLEPAS</sequence>
<organism evidence="3 4">
    <name type="scientific">Nocardioides iriomotensis</name>
    <dbReference type="NCBI Taxonomy" id="715784"/>
    <lineage>
        <taxon>Bacteria</taxon>
        <taxon>Bacillati</taxon>
        <taxon>Actinomycetota</taxon>
        <taxon>Actinomycetes</taxon>
        <taxon>Propionibacteriales</taxon>
        <taxon>Nocardioidaceae</taxon>
        <taxon>Nocardioides</taxon>
    </lineage>
</organism>
<dbReference type="Proteomes" id="UP000291189">
    <property type="component" value="Unassembled WGS sequence"/>
</dbReference>
<feature type="domain" description="HTH arsR-type" evidence="2">
    <location>
        <begin position="1"/>
        <end position="92"/>
    </location>
</feature>
<dbReference type="Pfam" id="PF01451">
    <property type="entry name" value="LMWPc"/>
    <property type="match status" value="1"/>
</dbReference>
<dbReference type="GO" id="GO:0046685">
    <property type="term" value="P:response to arsenic-containing substance"/>
    <property type="evidence" value="ECO:0007669"/>
    <property type="project" value="UniProtKB-KW"/>
</dbReference>
<dbReference type="SMART" id="SM00226">
    <property type="entry name" value="LMWPc"/>
    <property type="match status" value="1"/>
</dbReference>
<dbReference type="OrthoDB" id="9784339at2"/>
<proteinExistence type="predicted"/>
<dbReference type="InterPro" id="IPR001845">
    <property type="entry name" value="HTH_ArsR_DNA-bd_dom"/>
</dbReference>
<dbReference type="Gene3D" id="3.40.50.2300">
    <property type="match status" value="1"/>
</dbReference>
<protein>
    <submittedName>
        <fullName evidence="3">ArsR family transcriptional regulator</fullName>
    </submittedName>
</protein>
<dbReference type="SMART" id="SM00418">
    <property type="entry name" value="HTH_ARSR"/>
    <property type="match status" value="1"/>
</dbReference>
<keyword evidence="4" id="KW-1185">Reference proteome</keyword>
<evidence type="ECO:0000256" key="1">
    <source>
        <dbReference type="ARBA" id="ARBA00022849"/>
    </source>
</evidence>
<dbReference type="EMBL" id="SDPU01000009">
    <property type="protein sequence ID" value="RYU14917.1"/>
    <property type="molecule type" value="Genomic_DNA"/>
</dbReference>
<dbReference type="InterPro" id="IPR023485">
    <property type="entry name" value="Ptyr_pPase"/>
</dbReference>
<dbReference type="SUPFAM" id="SSF46785">
    <property type="entry name" value="Winged helix' DNA-binding domain"/>
    <property type="match status" value="1"/>
</dbReference>
<dbReference type="GO" id="GO:0003700">
    <property type="term" value="F:DNA-binding transcription factor activity"/>
    <property type="evidence" value="ECO:0007669"/>
    <property type="project" value="InterPro"/>
</dbReference>
<dbReference type="InterPro" id="IPR011991">
    <property type="entry name" value="ArsR-like_HTH"/>
</dbReference>
<dbReference type="Gene3D" id="1.10.10.10">
    <property type="entry name" value="Winged helix-like DNA-binding domain superfamily/Winged helix DNA-binding domain"/>
    <property type="match status" value="1"/>
</dbReference>
<dbReference type="PANTHER" id="PTHR43428:SF1">
    <property type="entry name" value="ARSENATE REDUCTASE"/>
    <property type="match status" value="1"/>
</dbReference>
<evidence type="ECO:0000313" key="4">
    <source>
        <dbReference type="Proteomes" id="UP000291189"/>
    </source>
</evidence>
<dbReference type="InterPro" id="IPR036388">
    <property type="entry name" value="WH-like_DNA-bd_sf"/>
</dbReference>
<dbReference type="InterPro" id="IPR036196">
    <property type="entry name" value="Ptyr_pPase_sf"/>
</dbReference>
<gene>
    <name evidence="3" type="ORF">ETU37_01950</name>
</gene>
<accession>A0A4Q5J840</accession>
<reference evidence="3 4" key="1">
    <citation type="submission" date="2019-01" db="EMBL/GenBank/DDBJ databases">
        <title>Nocardioides guangzhouensis sp. nov., an actinobacterium isolated from soil.</title>
        <authorList>
            <person name="Fu Y."/>
            <person name="Cai Y."/>
            <person name="Lin Z."/>
            <person name="Chen P."/>
        </authorList>
    </citation>
    <scope>NUCLEOTIDE SEQUENCE [LARGE SCALE GENOMIC DNA]</scope>
    <source>
        <strain evidence="3 4">NBRC 105384</strain>
    </source>
</reference>
<dbReference type="SUPFAM" id="SSF52788">
    <property type="entry name" value="Phosphotyrosine protein phosphatases I"/>
    <property type="match status" value="1"/>
</dbReference>
<dbReference type="CDD" id="cd00090">
    <property type="entry name" value="HTH_ARSR"/>
    <property type="match status" value="1"/>
</dbReference>
<comment type="caution">
    <text evidence="3">The sequence shown here is derived from an EMBL/GenBank/DDBJ whole genome shotgun (WGS) entry which is preliminary data.</text>
</comment>
<dbReference type="AlphaFoldDB" id="A0A4Q5J840"/>
<dbReference type="PROSITE" id="PS50987">
    <property type="entry name" value="HTH_ARSR_2"/>
    <property type="match status" value="1"/>
</dbReference>